<dbReference type="Proteomes" id="UP000321429">
    <property type="component" value="Unassembled WGS sequence"/>
</dbReference>
<protein>
    <submittedName>
        <fullName evidence="2">Uncharacterized protein</fullName>
    </submittedName>
</protein>
<reference evidence="2 3" key="1">
    <citation type="journal article" date="2015" name="Genome Announc.">
        <title>Expanding the biotechnology potential of lactobacilli through comparative genomics of 213 strains and associated genera.</title>
        <authorList>
            <person name="Sun Z."/>
            <person name="Harris H.M."/>
            <person name="McCann A."/>
            <person name="Guo C."/>
            <person name="Argimon S."/>
            <person name="Zhang W."/>
            <person name="Yang X."/>
            <person name="Jeffery I.B."/>
            <person name="Cooney J.C."/>
            <person name="Kagawa T.F."/>
            <person name="Liu W."/>
            <person name="Song Y."/>
            <person name="Salvetti E."/>
            <person name="Wrobel A."/>
            <person name="Rasinkangas P."/>
            <person name="Parkhill J."/>
            <person name="Rea M.C."/>
            <person name="O'Sullivan O."/>
            <person name="Ritari J."/>
            <person name="Douillard F.P."/>
            <person name="Paul Ross R."/>
            <person name="Yang R."/>
            <person name="Briner A.E."/>
            <person name="Felis G.E."/>
            <person name="de Vos W.M."/>
            <person name="Barrangou R."/>
            <person name="Klaenhammer T.R."/>
            <person name="Caufield P.W."/>
            <person name="Cui Y."/>
            <person name="Zhang H."/>
            <person name="O'Toole P.W."/>
        </authorList>
    </citation>
    <scope>NUCLEOTIDE SEQUENCE [LARGE SCALE GENOMIC DNA]</scope>
    <source>
        <strain evidence="2 3">DSM 22696</strain>
    </source>
</reference>
<dbReference type="EMBL" id="JQCB01000002">
    <property type="protein sequence ID" value="KRN96832.1"/>
    <property type="molecule type" value="Genomic_DNA"/>
</dbReference>
<comment type="caution">
    <text evidence="2">The sequence shown here is derived from an EMBL/GenBank/DDBJ whole genome shotgun (WGS) entry which is preliminary data.</text>
</comment>
<evidence type="ECO:0000313" key="3">
    <source>
        <dbReference type="Proteomes" id="UP000051139"/>
    </source>
</evidence>
<evidence type="ECO:0000313" key="2">
    <source>
        <dbReference type="EMBL" id="KRN96832.1"/>
    </source>
</evidence>
<reference evidence="1 4" key="2">
    <citation type="submission" date="2019-07" db="EMBL/GenBank/DDBJ databases">
        <title>Whole genome shotgun sequence of Lactobacillus siliginis NBRC 101315.</title>
        <authorList>
            <person name="Hosoyama A."/>
            <person name="Uohara A."/>
            <person name="Ohji S."/>
            <person name="Ichikawa N."/>
        </authorList>
    </citation>
    <scope>NUCLEOTIDE SEQUENCE [LARGE SCALE GENOMIC DNA]</scope>
    <source>
        <strain evidence="1 4">NBRC 101315</strain>
    </source>
</reference>
<dbReference type="EMBL" id="BJUD01000011">
    <property type="protein sequence ID" value="GEK28497.1"/>
    <property type="molecule type" value="Genomic_DNA"/>
</dbReference>
<keyword evidence="3" id="KW-1185">Reference proteome</keyword>
<dbReference type="Proteomes" id="UP000051139">
    <property type="component" value="Unassembled WGS sequence"/>
</dbReference>
<dbReference type="AlphaFoldDB" id="A0A0R2L663"/>
<dbReference type="STRING" id="348151.IV55_GL000699"/>
<evidence type="ECO:0000313" key="4">
    <source>
        <dbReference type="Proteomes" id="UP000321429"/>
    </source>
</evidence>
<accession>A0A0R2L663</accession>
<evidence type="ECO:0000313" key="1">
    <source>
        <dbReference type="EMBL" id="GEK28497.1"/>
    </source>
</evidence>
<name>A0A0R2L663_9LACO</name>
<organism evidence="2 3">
    <name type="scientific">Furfurilactobacillus siliginis</name>
    <dbReference type="NCBI Taxonomy" id="348151"/>
    <lineage>
        <taxon>Bacteria</taxon>
        <taxon>Bacillati</taxon>
        <taxon>Bacillota</taxon>
        <taxon>Bacilli</taxon>
        <taxon>Lactobacillales</taxon>
        <taxon>Lactobacillaceae</taxon>
        <taxon>Furfurilactobacillus</taxon>
    </lineage>
</organism>
<gene>
    <name evidence="2" type="ORF">IV55_GL000699</name>
    <name evidence="1" type="ORF">LSI01_08080</name>
</gene>
<sequence length="57" mass="6491">MKIMTVGVTDEQYDWMIKFIESESPEEGYDLDAPSVFAGLIEDAHFDEFKSDSNVVN</sequence>
<proteinExistence type="predicted"/>
<dbReference type="PATRIC" id="fig|348151.3.peg.716"/>
<dbReference type="RefSeq" id="WP_157047453.1">
    <property type="nucleotide sequence ID" value="NZ_BJUD01000011.1"/>
</dbReference>